<gene>
    <name evidence="1" type="ORF">ERS852523_02393</name>
</gene>
<dbReference type="InterPro" id="IPR049929">
    <property type="entry name" value="TenpN-like"/>
</dbReference>
<proteinExistence type="predicted"/>
<dbReference type="OrthoDB" id="9803917at2"/>
<evidence type="ECO:0000313" key="1">
    <source>
        <dbReference type="EMBL" id="CUP67031.1"/>
    </source>
</evidence>
<dbReference type="Proteomes" id="UP000095712">
    <property type="component" value="Unassembled WGS sequence"/>
</dbReference>
<sequence>MEIDYAVYSLSDRFYEKYPNPPYKELLKKKERGYACLLIQSHYGYFICIPYRTEISHKYAYHFRKSSRSQEHRSGLDYTKIAIIKDIS</sequence>
<dbReference type="CDD" id="cd17493">
    <property type="entry name" value="toxin_TenpN"/>
    <property type="match status" value="1"/>
</dbReference>
<accession>A0A174Q584</accession>
<dbReference type="RefSeq" id="WP_117887189.1">
    <property type="nucleotide sequence ID" value="NZ_CZAW01000025.1"/>
</dbReference>
<dbReference type="NCBIfam" id="NF047358">
    <property type="entry name" value="TenpIN"/>
    <property type="match status" value="1"/>
</dbReference>
<organism evidence="1 2">
    <name type="scientific">Blautia wexlerae</name>
    <dbReference type="NCBI Taxonomy" id="418240"/>
    <lineage>
        <taxon>Bacteria</taxon>
        <taxon>Bacillati</taxon>
        <taxon>Bacillota</taxon>
        <taxon>Clostridia</taxon>
        <taxon>Lachnospirales</taxon>
        <taxon>Lachnospiraceae</taxon>
        <taxon>Blautia</taxon>
    </lineage>
</organism>
<evidence type="ECO:0000313" key="2">
    <source>
        <dbReference type="Proteomes" id="UP000095712"/>
    </source>
</evidence>
<reference evidence="1 2" key="1">
    <citation type="submission" date="2015-09" db="EMBL/GenBank/DDBJ databases">
        <authorList>
            <consortium name="Pathogen Informatics"/>
        </authorList>
    </citation>
    <scope>NUCLEOTIDE SEQUENCE [LARGE SCALE GENOMIC DNA]</scope>
    <source>
        <strain evidence="1 2">2789STDY5834911</strain>
    </source>
</reference>
<dbReference type="EMBL" id="CZAW01000025">
    <property type="protein sequence ID" value="CUP67031.1"/>
    <property type="molecule type" value="Genomic_DNA"/>
</dbReference>
<protein>
    <submittedName>
        <fullName evidence="1">Uncharacterized protein</fullName>
    </submittedName>
</protein>
<name>A0A174Q584_9FIRM</name>
<dbReference type="AlphaFoldDB" id="A0A174Q584"/>